<dbReference type="PANTHER" id="PTHR48085:SF5">
    <property type="entry name" value="CADMIUM_ZINC-TRANSPORTING ATPASE HMA4-RELATED"/>
    <property type="match status" value="1"/>
</dbReference>
<evidence type="ECO:0000313" key="6">
    <source>
        <dbReference type="Proteomes" id="UP000188532"/>
    </source>
</evidence>
<feature type="region of interest" description="Disordered" evidence="2">
    <location>
        <begin position="233"/>
        <end position="274"/>
    </location>
</feature>
<protein>
    <submittedName>
        <fullName evidence="5">Hemerythrin HHE cation binding domain protein</fullName>
    </submittedName>
</protein>
<dbReference type="Pfam" id="PF01814">
    <property type="entry name" value="Hemerythrin"/>
    <property type="match status" value="1"/>
</dbReference>
<dbReference type="PANTHER" id="PTHR48085">
    <property type="entry name" value="CADMIUM/ZINC-TRANSPORTING ATPASE HMA2-RELATED"/>
    <property type="match status" value="1"/>
</dbReference>
<accession>A0A1V3WMQ1</accession>
<proteinExistence type="inferred from homology"/>
<feature type="compositionally biased region" description="Low complexity" evidence="2">
    <location>
        <begin position="238"/>
        <end position="253"/>
    </location>
</feature>
<organism evidence="5 6">
    <name type="scientific">Mycobacterium kansasii</name>
    <dbReference type="NCBI Taxonomy" id="1768"/>
    <lineage>
        <taxon>Bacteria</taxon>
        <taxon>Bacillati</taxon>
        <taxon>Actinomycetota</taxon>
        <taxon>Actinomycetes</taxon>
        <taxon>Mycobacteriales</taxon>
        <taxon>Mycobacteriaceae</taxon>
        <taxon>Mycobacterium</taxon>
    </lineage>
</organism>
<dbReference type="Gene3D" id="1.20.120.520">
    <property type="entry name" value="nmb1532 protein domain like"/>
    <property type="match status" value="1"/>
</dbReference>
<keyword evidence="3" id="KW-0472">Membrane</keyword>
<reference evidence="5 6" key="1">
    <citation type="submission" date="2017-02" db="EMBL/GenBank/DDBJ databases">
        <title>Complete genome sequences of Mycobacterium kansasii strains isolated from rhesus macaques.</title>
        <authorList>
            <person name="Panda A."/>
            <person name="Nagaraj S."/>
            <person name="Zhao X."/>
            <person name="Tettelin H."/>
            <person name="Detolla L.J."/>
        </authorList>
    </citation>
    <scope>NUCLEOTIDE SEQUENCE [LARGE SCALE GENOMIC DNA]</scope>
    <source>
        <strain evidence="5 6">11-3469</strain>
    </source>
</reference>
<dbReference type="SUPFAM" id="SSF56784">
    <property type="entry name" value="HAD-like"/>
    <property type="match status" value="1"/>
</dbReference>
<evidence type="ECO:0000256" key="2">
    <source>
        <dbReference type="SAM" id="MobiDB-lite"/>
    </source>
</evidence>
<dbReference type="GO" id="GO:0016020">
    <property type="term" value="C:membrane"/>
    <property type="evidence" value="ECO:0007669"/>
    <property type="project" value="TreeGrafter"/>
</dbReference>
<sequence length="294" mass="31123">MAMGARGATASSEAADIVLTTDRLDRLADAMDIARWSRRIAVQSAVVGMSLSLLAMAIAALGWLPPAAGALLQEGIDIAVIGNALRALRGNPATELQLAAGTEQLLHRFADEHDQLRDTIGLLRTAANRVAAGPDAAALASLTAAHTLLTERILPHEQAEEVQLYPALARPLGSGEATATMSRTHAEIQRLSDRIATHLALAQSAGQSSMTKSMTCWPACTACMRCCGCTSCRKRKATSPSPRTTPRPALRRGPPAPKHASPESRFAGVLPRGRSPIRQWHKVLRCKDAVPSSG</sequence>
<dbReference type="GO" id="GO:0015086">
    <property type="term" value="F:cadmium ion transmembrane transporter activity"/>
    <property type="evidence" value="ECO:0007669"/>
    <property type="project" value="TreeGrafter"/>
</dbReference>
<dbReference type="InterPro" id="IPR036412">
    <property type="entry name" value="HAD-like_sf"/>
</dbReference>
<dbReference type="AlphaFoldDB" id="A0A1V3WMQ1"/>
<feature type="transmembrane region" description="Helical" evidence="3">
    <location>
        <begin position="40"/>
        <end position="64"/>
    </location>
</feature>
<evidence type="ECO:0000256" key="3">
    <source>
        <dbReference type="SAM" id="Phobius"/>
    </source>
</evidence>
<name>A0A1V3WMQ1_MYCKA</name>
<dbReference type="InterPro" id="IPR012312">
    <property type="entry name" value="Hemerythrin-like"/>
</dbReference>
<evidence type="ECO:0000256" key="1">
    <source>
        <dbReference type="ARBA" id="ARBA00006024"/>
    </source>
</evidence>
<gene>
    <name evidence="5" type="ORF">BZL29_7040</name>
</gene>
<evidence type="ECO:0000313" key="5">
    <source>
        <dbReference type="EMBL" id="OOK68112.1"/>
    </source>
</evidence>
<dbReference type="InterPro" id="IPR051014">
    <property type="entry name" value="Cation_Transport_ATPase_IB"/>
</dbReference>
<dbReference type="Proteomes" id="UP000188532">
    <property type="component" value="Unassembled WGS sequence"/>
</dbReference>
<keyword evidence="3" id="KW-0812">Transmembrane</keyword>
<comment type="similarity">
    <text evidence="1">Belongs to the cation transport ATPase (P-type) (TC 3.A.3) family. Type IB subfamily.</text>
</comment>
<keyword evidence="3" id="KW-1133">Transmembrane helix</keyword>
<evidence type="ECO:0000259" key="4">
    <source>
        <dbReference type="Pfam" id="PF01814"/>
    </source>
</evidence>
<comment type="caution">
    <text evidence="5">The sequence shown here is derived from an EMBL/GenBank/DDBJ whole genome shotgun (WGS) entry which is preliminary data.</text>
</comment>
<feature type="domain" description="Hemerythrin-like" evidence="4">
    <location>
        <begin position="106"/>
        <end position="203"/>
    </location>
</feature>
<dbReference type="EMBL" id="MVBN01000008">
    <property type="protein sequence ID" value="OOK68112.1"/>
    <property type="molecule type" value="Genomic_DNA"/>
</dbReference>